<feature type="transmembrane region" description="Helical" evidence="5">
    <location>
        <begin position="140"/>
        <end position="158"/>
    </location>
</feature>
<dbReference type="Proteomes" id="UP000824201">
    <property type="component" value="Unassembled WGS sequence"/>
</dbReference>
<dbReference type="AlphaFoldDB" id="A0A9D1JC38"/>
<organism evidence="7 8">
    <name type="scientific">Candidatus Fimimorpha faecalis</name>
    <dbReference type="NCBI Taxonomy" id="2840824"/>
    <lineage>
        <taxon>Bacteria</taxon>
        <taxon>Bacillati</taxon>
        <taxon>Bacillota</taxon>
        <taxon>Clostridia</taxon>
        <taxon>Eubacteriales</taxon>
        <taxon>Candidatus Fimimorpha</taxon>
    </lineage>
</organism>
<dbReference type="GO" id="GO:0016874">
    <property type="term" value="F:ligase activity"/>
    <property type="evidence" value="ECO:0007669"/>
    <property type="project" value="UniProtKB-KW"/>
</dbReference>
<feature type="transmembrane region" description="Helical" evidence="5">
    <location>
        <begin position="325"/>
        <end position="345"/>
    </location>
</feature>
<dbReference type="GO" id="GO:0016020">
    <property type="term" value="C:membrane"/>
    <property type="evidence" value="ECO:0007669"/>
    <property type="project" value="UniProtKB-SubCell"/>
</dbReference>
<keyword evidence="2 5" id="KW-0812">Transmembrane</keyword>
<evidence type="ECO:0000256" key="5">
    <source>
        <dbReference type="SAM" id="Phobius"/>
    </source>
</evidence>
<feature type="transmembrane region" description="Helical" evidence="5">
    <location>
        <begin position="365"/>
        <end position="397"/>
    </location>
</feature>
<keyword evidence="7" id="KW-0436">Ligase</keyword>
<evidence type="ECO:0000256" key="4">
    <source>
        <dbReference type="ARBA" id="ARBA00023136"/>
    </source>
</evidence>
<comment type="caution">
    <text evidence="7">The sequence shown here is derived from an EMBL/GenBank/DDBJ whole genome shotgun (WGS) entry which is preliminary data.</text>
</comment>
<name>A0A9D1JC38_9FIRM</name>
<feature type="transmembrane region" description="Helical" evidence="5">
    <location>
        <begin position="104"/>
        <end position="128"/>
    </location>
</feature>
<evidence type="ECO:0000313" key="8">
    <source>
        <dbReference type="Proteomes" id="UP000824201"/>
    </source>
</evidence>
<dbReference type="EMBL" id="DVHN01000007">
    <property type="protein sequence ID" value="HIR87524.1"/>
    <property type="molecule type" value="Genomic_DNA"/>
</dbReference>
<protein>
    <submittedName>
        <fullName evidence="7">O-antigen ligase family protein</fullName>
    </submittedName>
</protein>
<evidence type="ECO:0000313" key="7">
    <source>
        <dbReference type="EMBL" id="HIR87524.1"/>
    </source>
</evidence>
<evidence type="ECO:0000256" key="1">
    <source>
        <dbReference type="ARBA" id="ARBA00004141"/>
    </source>
</evidence>
<feature type="transmembrane region" description="Helical" evidence="5">
    <location>
        <begin position="194"/>
        <end position="219"/>
    </location>
</feature>
<feature type="transmembrane region" description="Helical" evidence="5">
    <location>
        <begin position="164"/>
        <end position="182"/>
    </location>
</feature>
<evidence type="ECO:0000256" key="2">
    <source>
        <dbReference type="ARBA" id="ARBA00022692"/>
    </source>
</evidence>
<reference evidence="7" key="1">
    <citation type="submission" date="2020-10" db="EMBL/GenBank/DDBJ databases">
        <authorList>
            <person name="Gilroy R."/>
        </authorList>
    </citation>
    <scope>NUCLEOTIDE SEQUENCE</scope>
    <source>
        <strain evidence="7">ChiW13-3771</strain>
    </source>
</reference>
<evidence type="ECO:0000259" key="6">
    <source>
        <dbReference type="Pfam" id="PF04932"/>
    </source>
</evidence>
<keyword evidence="3 5" id="KW-1133">Transmembrane helix</keyword>
<feature type="transmembrane region" description="Helical" evidence="5">
    <location>
        <begin position="75"/>
        <end position="92"/>
    </location>
</feature>
<reference evidence="7" key="2">
    <citation type="journal article" date="2021" name="PeerJ">
        <title>Extensive microbial diversity within the chicken gut microbiome revealed by metagenomics and culture.</title>
        <authorList>
            <person name="Gilroy R."/>
            <person name="Ravi A."/>
            <person name="Getino M."/>
            <person name="Pursley I."/>
            <person name="Horton D.L."/>
            <person name="Alikhan N.F."/>
            <person name="Baker D."/>
            <person name="Gharbi K."/>
            <person name="Hall N."/>
            <person name="Watson M."/>
            <person name="Adriaenssens E.M."/>
            <person name="Foster-Nyarko E."/>
            <person name="Jarju S."/>
            <person name="Secka A."/>
            <person name="Antonio M."/>
            <person name="Oren A."/>
            <person name="Chaudhuri R.R."/>
            <person name="La Ragione R."/>
            <person name="Hildebrand F."/>
            <person name="Pallen M.J."/>
        </authorList>
    </citation>
    <scope>NUCLEOTIDE SEQUENCE</scope>
    <source>
        <strain evidence="7">ChiW13-3771</strain>
    </source>
</reference>
<keyword evidence="4 5" id="KW-0472">Membrane</keyword>
<evidence type="ECO:0000256" key="3">
    <source>
        <dbReference type="ARBA" id="ARBA00022989"/>
    </source>
</evidence>
<feature type="domain" description="O-antigen ligase-related" evidence="6">
    <location>
        <begin position="192"/>
        <end position="338"/>
    </location>
</feature>
<dbReference type="Pfam" id="PF04932">
    <property type="entry name" value="Wzy_C"/>
    <property type="match status" value="1"/>
</dbReference>
<feature type="transmembrane region" description="Helical" evidence="5">
    <location>
        <begin position="46"/>
        <end position="63"/>
    </location>
</feature>
<comment type="subcellular location">
    <subcellularLocation>
        <location evidence="1">Membrane</location>
        <topology evidence="1">Multi-pass membrane protein</topology>
    </subcellularLocation>
</comment>
<proteinExistence type="predicted"/>
<accession>A0A9D1JC38</accession>
<dbReference type="InterPro" id="IPR007016">
    <property type="entry name" value="O-antigen_ligase-rel_domated"/>
</dbReference>
<sequence>MINKGKLKIRKHGVEYDKNAIELLGYAFLFYAGSYSSKIILTGIDLASIASLGSLFFYIIWIYQLIKVMLNNTFVIKKIIFFELLYIGILVINRELFPYTKPYYIEYFMFLRQIVIIFLPCGIILSQVKDFQNAFLYLKKYAWIGSLIMLIALPLGFIDYWGDQYWGVQLSPFVIIIFGNYIKSYKKEDLILLIIDLILILSGGRQSFLIVFVSCFALYLFDNRKKTKKMLILISIISVAVLMFFMEFYTVLFQGMNHLFQTFGIEVDLLEQLANNKLFDTSTRNIIYQYAIDSIRETGTKISGLFADRYYIRQFARWIAYPHNLFLELWMDFGTVLGTIIGLILVQKVLKHVFIGGEERRRLCIVLSILVFFRLMVSNSFMIEGYFYILLGILFGYNKKKSKLHKKYSLMKRKKIGRQVSI</sequence>
<gene>
    <name evidence="7" type="ORF">IAC96_01095</name>
</gene>
<feature type="transmembrane region" description="Helical" evidence="5">
    <location>
        <begin position="231"/>
        <end position="252"/>
    </location>
</feature>